<dbReference type="InterPro" id="IPR050232">
    <property type="entry name" value="FBL13/AtMIF1-like"/>
</dbReference>
<dbReference type="PANTHER" id="PTHR31900">
    <property type="entry name" value="F-BOX/RNI SUPERFAMILY PROTEIN-RELATED"/>
    <property type="match status" value="1"/>
</dbReference>
<keyword evidence="3" id="KW-1185">Reference proteome</keyword>
<sequence>VKTSVLSTRWTSLWLWVPRLELDSGGFSDFNAFKSFGDRFFDSDRVSSIHKLELTINDNGDGVDDTSYLTSWIDNAVKRKVQHLHVPLPPLHFNEIPISLYICETLVSLKLFLVALPDAEFFSLPCLKIMRLDCITYPNEATFERLVSSSHVLEELEMEHVNFEPTVFRVLSKSLKRLTISIQIYFWDSGTGILIDAPRLHFLGIYDNLSESFIVTNMDPNVKLDLDLSAALFLMEAYILSARDSLRSFLPLFTKIRDMFIHIHTFKLLCHCLNLEPLPQFGYMSCLQVCYDGDYGEMFSKEMMNQSSFSQVPQCLLSSLEFVDCKVLRGLAADMELVRFIYSDNESWIRKLQLSIGNHHGMCDISSWIDVVARRRIQHIDVSFDISYRLDKIPPLRLYTCETLVHLRLYGATLVDAEFVALPCLKILHLDLVRYPNESTLEKLISGSPVLEDLTIYRYLAYNAKVLHVRSQTVKRIHIDHFEVVIDAPLLQYLRTKIYETKKFEIINLGFFTKLDIHVICISHRTYNSSMIHDIITDISRVRELVINNGIWKDIFLYLKSGPVQQFQNLSSLNAKFTKSDLEFLPLILESCPKLESLTLELVEKQSMSREKKIDPKVVFSTVPQCLVSSLKFVELKRSISGYKGERELIRYLLKNSTILKKLRLDLYYSQRAMNVFLKELVAMPKCSTGCEVLVL</sequence>
<proteinExistence type="predicted"/>
<dbReference type="Pfam" id="PF24758">
    <property type="entry name" value="LRR_At5g56370"/>
    <property type="match status" value="2"/>
</dbReference>
<organism evidence="2 3">
    <name type="scientific">Arabidopsis suecica</name>
    <name type="common">Swedish thale-cress</name>
    <name type="synonym">Cardaminopsis suecica</name>
    <dbReference type="NCBI Taxonomy" id="45249"/>
    <lineage>
        <taxon>Eukaryota</taxon>
        <taxon>Viridiplantae</taxon>
        <taxon>Streptophyta</taxon>
        <taxon>Embryophyta</taxon>
        <taxon>Tracheophyta</taxon>
        <taxon>Spermatophyta</taxon>
        <taxon>Magnoliopsida</taxon>
        <taxon>eudicotyledons</taxon>
        <taxon>Gunneridae</taxon>
        <taxon>Pentapetalae</taxon>
        <taxon>rosids</taxon>
        <taxon>malvids</taxon>
        <taxon>Brassicales</taxon>
        <taxon>Brassicaceae</taxon>
        <taxon>Camelineae</taxon>
        <taxon>Arabidopsis</taxon>
    </lineage>
</organism>
<comment type="caution">
    <text evidence="2">The sequence shown here is derived from an EMBL/GenBank/DDBJ whole genome shotgun (WGS) entry which is preliminary data.</text>
</comment>
<evidence type="ECO:0000313" key="3">
    <source>
        <dbReference type="Proteomes" id="UP000694251"/>
    </source>
</evidence>
<protein>
    <submittedName>
        <fullName evidence="2">FBD domain</fullName>
    </submittedName>
</protein>
<dbReference type="Proteomes" id="UP000694251">
    <property type="component" value="Chromosome 13"/>
</dbReference>
<reference evidence="2 3" key="1">
    <citation type="submission" date="2020-12" db="EMBL/GenBank/DDBJ databases">
        <title>Concerted genomic and epigenomic changes stabilize Arabidopsis allopolyploids.</title>
        <authorList>
            <person name="Chen Z."/>
        </authorList>
    </citation>
    <scope>NUCLEOTIDE SEQUENCE [LARGE SCALE GENOMIC DNA]</scope>
    <source>
        <strain evidence="2">As9502</strain>
        <tissue evidence="2">Leaf</tissue>
    </source>
</reference>
<dbReference type="EMBL" id="JAEFBJ010000013">
    <property type="protein sequence ID" value="KAG7537802.1"/>
    <property type="molecule type" value="Genomic_DNA"/>
</dbReference>
<name>A0A8T1XY88_ARASU</name>
<dbReference type="OrthoDB" id="1001574at2759"/>
<dbReference type="SMART" id="SM00579">
    <property type="entry name" value="FBD"/>
    <property type="match status" value="1"/>
</dbReference>
<dbReference type="InterPro" id="IPR055411">
    <property type="entry name" value="LRR_FXL15/At3g58940/PEG3-like"/>
</dbReference>
<evidence type="ECO:0000259" key="1">
    <source>
        <dbReference type="SMART" id="SM00579"/>
    </source>
</evidence>
<dbReference type="AlphaFoldDB" id="A0A8T1XY88"/>
<dbReference type="Pfam" id="PF08387">
    <property type="entry name" value="FBD"/>
    <property type="match status" value="2"/>
</dbReference>
<dbReference type="InterPro" id="IPR006566">
    <property type="entry name" value="FBD"/>
</dbReference>
<feature type="domain" description="FBD" evidence="1">
    <location>
        <begin position="625"/>
        <end position="696"/>
    </location>
</feature>
<dbReference type="PANTHER" id="PTHR31900:SF25">
    <property type="entry name" value="FBD DOMAIN-CONTAINING PROTEIN"/>
    <property type="match status" value="1"/>
</dbReference>
<evidence type="ECO:0000313" key="2">
    <source>
        <dbReference type="EMBL" id="KAG7537802.1"/>
    </source>
</evidence>
<feature type="non-terminal residue" evidence="2">
    <location>
        <position position="696"/>
    </location>
</feature>
<accession>A0A8T1XY88</accession>
<gene>
    <name evidence="2" type="ORF">ISN44_As13g016490</name>
</gene>